<proteinExistence type="predicted"/>
<feature type="domain" description="PPM-type phosphatase" evidence="1">
    <location>
        <begin position="22"/>
        <end position="208"/>
    </location>
</feature>
<keyword evidence="3" id="KW-1185">Reference proteome</keyword>
<comment type="caution">
    <text evidence="2">The sequence shown here is derived from an EMBL/GenBank/DDBJ whole genome shotgun (WGS) entry which is preliminary data.</text>
</comment>
<dbReference type="InterPro" id="IPR036457">
    <property type="entry name" value="PPM-type-like_dom_sf"/>
</dbReference>
<organism evidence="2 3">
    <name type="scientific">Actinoplanes lutulentus</name>
    <dbReference type="NCBI Taxonomy" id="1287878"/>
    <lineage>
        <taxon>Bacteria</taxon>
        <taxon>Bacillati</taxon>
        <taxon>Actinomycetota</taxon>
        <taxon>Actinomycetes</taxon>
        <taxon>Micromonosporales</taxon>
        <taxon>Micromonosporaceae</taxon>
        <taxon>Actinoplanes</taxon>
    </lineage>
</organism>
<name>A0A327ZBC5_9ACTN</name>
<dbReference type="InterPro" id="IPR001932">
    <property type="entry name" value="PPM-type_phosphatase-like_dom"/>
</dbReference>
<evidence type="ECO:0000313" key="3">
    <source>
        <dbReference type="Proteomes" id="UP000249341"/>
    </source>
</evidence>
<dbReference type="AlphaFoldDB" id="A0A327ZBC5"/>
<dbReference type="Proteomes" id="UP000249341">
    <property type="component" value="Unassembled WGS sequence"/>
</dbReference>
<dbReference type="Pfam" id="PF13672">
    <property type="entry name" value="PP2C_2"/>
    <property type="match status" value="1"/>
</dbReference>
<evidence type="ECO:0000313" key="2">
    <source>
        <dbReference type="EMBL" id="RAK29718.1"/>
    </source>
</evidence>
<dbReference type="RefSeq" id="WP_111652700.1">
    <property type="nucleotide sequence ID" value="NZ_JACHWI010000013.1"/>
</dbReference>
<reference evidence="2 3" key="1">
    <citation type="submission" date="2018-06" db="EMBL/GenBank/DDBJ databases">
        <title>Genomic Encyclopedia of Type Strains, Phase III (KMG-III): the genomes of soil and plant-associated and newly described type strains.</title>
        <authorList>
            <person name="Whitman W."/>
        </authorList>
    </citation>
    <scope>NUCLEOTIDE SEQUENCE [LARGE SCALE GENOMIC DNA]</scope>
    <source>
        <strain evidence="2 3">CGMCC 4.7090</strain>
    </source>
</reference>
<evidence type="ECO:0000259" key="1">
    <source>
        <dbReference type="Pfam" id="PF13672"/>
    </source>
</evidence>
<accession>A0A327ZBC5</accession>
<gene>
    <name evidence="2" type="ORF">B0I29_11744</name>
</gene>
<dbReference type="SUPFAM" id="SSF81606">
    <property type="entry name" value="PP2C-like"/>
    <property type="match status" value="1"/>
</dbReference>
<protein>
    <submittedName>
        <fullName evidence="2">Protein phosphatase 2C-like protein</fullName>
    </submittedName>
</protein>
<dbReference type="EMBL" id="QLMJ01000017">
    <property type="protein sequence ID" value="RAK29718.1"/>
    <property type="molecule type" value="Genomic_DNA"/>
</dbReference>
<sequence length="256" mass="27769">MQYTFVSSAQPGPRENEDFVVASADWVLVLDGATPRRGVDSGCRHGVSWVTRRLAALTTTVLMNEPDCSLGDGLAEAIRALRRCHGPSCDVDNPDSPSATVSLLRHRADVVDYLVLGDSPLILEVRGEVTPIVDERVNQLRDYSVQGVRASRNQPDGFWIASTCPEAALNALAGSLPASEVSRAAVMTDGVSRYVERFELGSWRDLLDELSTSGPLSVIARVRAAEKALPEFSEQPNGRPLKRHDDATAVYLEING</sequence>
<dbReference type="OrthoDB" id="3190646at2"/>